<feature type="domain" description="Isopenicillin N synthase-like Fe(2+) 2OG dioxygenase" evidence="4">
    <location>
        <begin position="223"/>
        <end position="259"/>
    </location>
</feature>
<proteinExistence type="predicted"/>
<keyword evidence="2" id="KW-0560">Oxidoreductase</keyword>
<dbReference type="Gene3D" id="2.60.120.330">
    <property type="entry name" value="B-lactam Antibiotic, Isopenicillin N Synthase, Chain"/>
    <property type="match status" value="2"/>
</dbReference>
<dbReference type="GO" id="GO:0016491">
    <property type="term" value="F:oxidoreductase activity"/>
    <property type="evidence" value="ECO:0007669"/>
    <property type="project" value="UniProtKB-KW"/>
</dbReference>
<dbReference type="InterPro" id="IPR044861">
    <property type="entry name" value="IPNS-like_FE2OG_OXY"/>
</dbReference>
<dbReference type="InterPro" id="IPR026992">
    <property type="entry name" value="DIOX_N"/>
</dbReference>
<organism evidence="6 7">
    <name type="scientific">Acorus calamus</name>
    <name type="common">Sweet flag</name>
    <dbReference type="NCBI Taxonomy" id="4465"/>
    <lineage>
        <taxon>Eukaryota</taxon>
        <taxon>Viridiplantae</taxon>
        <taxon>Streptophyta</taxon>
        <taxon>Embryophyta</taxon>
        <taxon>Tracheophyta</taxon>
        <taxon>Spermatophyta</taxon>
        <taxon>Magnoliopsida</taxon>
        <taxon>Liliopsida</taxon>
        <taxon>Acoraceae</taxon>
        <taxon>Acorus</taxon>
    </lineage>
</organism>
<gene>
    <name evidence="6" type="primary">NCS1</name>
    <name evidence="6" type="ORF">QJS10_CPB17g01392</name>
</gene>
<dbReference type="GO" id="GO:0046872">
    <property type="term" value="F:metal ion binding"/>
    <property type="evidence" value="ECO:0007669"/>
    <property type="project" value="UniProtKB-KW"/>
</dbReference>
<name>A0AAV9CSG9_ACOCL</name>
<reference evidence="6" key="1">
    <citation type="journal article" date="2023" name="Nat. Commun.">
        <title>Diploid and tetraploid genomes of Acorus and the evolution of monocots.</title>
        <authorList>
            <person name="Ma L."/>
            <person name="Liu K.W."/>
            <person name="Li Z."/>
            <person name="Hsiao Y.Y."/>
            <person name="Qi Y."/>
            <person name="Fu T."/>
            <person name="Tang G.D."/>
            <person name="Zhang D."/>
            <person name="Sun W.H."/>
            <person name="Liu D.K."/>
            <person name="Li Y."/>
            <person name="Chen G.Z."/>
            <person name="Liu X.D."/>
            <person name="Liao X.Y."/>
            <person name="Jiang Y.T."/>
            <person name="Yu X."/>
            <person name="Hao Y."/>
            <person name="Huang J."/>
            <person name="Zhao X.W."/>
            <person name="Ke S."/>
            <person name="Chen Y.Y."/>
            <person name="Wu W.L."/>
            <person name="Hsu J.L."/>
            <person name="Lin Y.F."/>
            <person name="Huang M.D."/>
            <person name="Li C.Y."/>
            <person name="Huang L."/>
            <person name="Wang Z.W."/>
            <person name="Zhao X."/>
            <person name="Zhong W.Y."/>
            <person name="Peng D.H."/>
            <person name="Ahmad S."/>
            <person name="Lan S."/>
            <person name="Zhang J.S."/>
            <person name="Tsai W.C."/>
            <person name="Van de Peer Y."/>
            <person name="Liu Z.J."/>
        </authorList>
    </citation>
    <scope>NUCLEOTIDE SEQUENCE</scope>
    <source>
        <strain evidence="6">CP</strain>
    </source>
</reference>
<dbReference type="Pfam" id="PF03171">
    <property type="entry name" value="2OG-FeII_Oxy"/>
    <property type="match status" value="1"/>
</dbReference>
<dbReference type="Pfam" id="PF14226">
    <property type="entry name" value="DIOX_N"/>
    <property type="match status" value="1"/>
</dbReference>
<dbReference type="InterPro" id="IPR027443">
    <property type="entry name" value="IPNS-like_sf"/>
</dbReference>
<dbReference type="Proteomes" id="UP001180020">
    <property type="component" value="Unassembled WGS sequence"/>
</dbReference>
<reference evidence="6" key="2">
    <citation type="submission" date="2023-06" db="EMBL/GenBank/DDBJ databases">
        <authorList>
            <person name="Ma L."/>
            <person name="Liu K.-W."/>
            <person name="Li Z."/>
            <person name="Hsiao Y.-Y."/>
            <person name="Qi Y."/>
            <person name="Fu T."/>
            <person name="Tang G."/>
            <person name="Zhang D."/>
            <person name="Sun W.-H."/>
            <person name="Liu D.-K."/>
            <person name="Li Y."/>
            <person name="Chen G.-Z."/>
            <person name="Liu X.-D."/>
            <person name="Liao X.-Y."/>
            <person name="Jiang Y.-T."/>
            <person name="Yu X."/>
            <person name="Hao Y."/>
            <person name="Huang J."/>
            <person name="Zhao X.-W."/>
            <person name="Ke S."/>
            <person name="Chen Y.-Y."/>
            <person name="Wu W.-L."/>
            <person name="Hsu J.-L."/>
            <person name="Lin Y.-F."/>
            <person name="Huang M.-D."/>
            <person name="Li C.-Y."/>
            <person name="Huang L."/>
            <person name="Wang Z.-W."/>
            <person name="Zhao X."/>
            <person name="Zhong W.-Y."/>
            <person name="Peng D.-H."/>
            <person name="Ahmad S."/>
            <person name="Lan S."/>
            <person name="Zhang J.-S."/>
            <person name="Tsai W.-C."/>
            <person name="Van De Peer Y."/>
            <person name="Liu Z.-J."/>
        </authorList>
    </citation>
    <scope>NUCLEOTIDE SEQUENCE</scope>
    <source>
        <strain evidence="6">CP</strain>
        <tissue evidence="6">Leaves</tissue>
    </source>
</reference>
<dbReference type="EMBL" id="JAUJYO010000017">
    <property type="protein sequence ID" value="KAK1291349.1"/>
    <property type="molecule type" value="Genomic_DNA"/>
</dbReference>
<protein>
    <submittedName>
        <fullName evidence="6">S-norcoclaurine synthase 1</fullName>
    </submittedName>
</protein>
<dbReference type="InterPro" id="IPR050295">
    <property type="entry name" value="Plant_2OG-oxidoreductases"/>
</dbReference>
<evidence type="ECO:0000259" key="5">
    <source>
        <dbReference type="Pfam" id="PF14226"/>
    </source>
</evidence>
<accession>A0AAV9CSG9</accession>
<evidence type="ECO:0000256" key="2">
    <source>
        <dbReference type="ARBA" id="ARBA00023002"/>
    </source>
</evidence>
<keyword evidence="7" id="KW-1185">Reference proteome</keyword>
<dbReference type="SUPFAM" id="SSF51197">
    <property type="entry name" value="Clavaminate synthase-like"/>
    <property type="match status" value="1"/>
</dbReference>
<feature type="domain" description="Non-haem dioxygenase N-terminal" evidence="5">
    <location>
        <begin position="46"/>
        <end position="158"/>
    </location>
</feature>
<keyword evidence="1" id="KW-0479">Metal-binding</keyword>
<comment type="caution">
    <text evidence="6">The sequence shown here is derived from an EMBL/GenBank/DDBJ whole genome shotgun (WGS) entry which is preliminary data.</text>
</comment>
<evidence type="ECO:0000259" key="4">
    <source>
        <dbReference type="Pfam" id="PF03171"/>
    </source>
</evidence>
<evidence type="ECO:0000256" key="3">
    <source>
        <dbReference type="ARBA" id="ARBA00023004"/>
    </source>
</evidence>
<evidence type="ECO:0000313" key="6">
    <source>
        <dbReference type="EMBL" id="KAK1291349.1"/>
    </source>
</evidence>
<evidence type="ECO:0000313" key="7">
    <source>
        <dbReference type="Proteomes" id="UP001180020"/>
    </source>
</evidence>
<sequence>MPEIKVGHIDDIQELRRARPMMVPERYIRDNTERPTRSRLPNSLQIPIIDMSKMIRENDVQFHHELEKLATACEEWGFFQVINHEIATNMLEEMEEVAREFFDLPLEEKEKYPMKPGTIQGYGHAFVFSEDQKLDWCNMLALGVEPPFIRDPKLWPTNPSHFSETLDKYSVEIRKLCHMLLRLIARSLRRVDENVFNEMFGNRRFKLSYNRRQTPSAYRSSKMGLGCQVLTNGKYKSVEHRAITNKKKDRLSLVTFYAPSYDVELGPLPEFVNEERPCMYRRYNHGDYSRHYVTSRLEGKKTLEFAKIAEQL</sequence>
<dbReference type="AlphaFoldDB" id="A0AAV9CSG9"/>
<evidence type="ECO:0000256" key="1">
    <source>
        <dbReference type="ARBA" id="ARBA00022723"/>
    </source>
</evidence>
<dbReference type="PANTHER" id="PTHR47991">
    <property type="entry name" value="OXOGLUTARATE/IRON-DEPENDENT DIOXYGENASE"/>
    <property type="match status" value="1"/>
</dbReference>
<keyword evidence="3" id="KW-0408">Iron</keyword>